<dbReference type="HOGENOM" id="CLU_006501_0_1_0"/>
<feature type="domain" description="Glycoside hydrolase family 2 catalytic" evidence="6">
    <location>
        <begin position="464"/>
        <end position="641"/>
    </location>
</feature>
<dbReference type="Gene3D" id="3.20.20.80">
    <property type="entry name" value="Glycosidases"/>
    <property type="match status" value="1"/>
</dbReference>
<feature type="chain" id="PRO_5004496470" evidence="4">
    <location>
        <begin position="25"/>
        <end position="937"/>
    </location>
</feature>
<keyword evidence="4" id="KW-0732">Signal</keyword>
<organism evidence="9 10">
    <name type="scientific">Chthonomonas calidirosea (strain DSM 23976 / ICMP 18418 / T49)</name>
    <dbReference type="NCBI Taxonomy" id="1303518"/>
    <lineage>
        <taxon>Bacteria</taxon>
        <taxon>Bacillati</taxon>
        <taxon>Armatimonadota</taxon>
        <taxon>Chthonomonadia</taxon>
        <taxon>Chthonomonadales</taxon>
        <taxon>Chthonomonadaceae</taxon>
        <taxon>Chthonomonas</taxon>
    </lineage>
</organism>
<feature type="domain" description="Glycoside hydrolase family 2" evidence="8">
    <location>
        <begin position="830"/>
        <end position="931"/>
    </location>
</feature>
<dbReference type="InParanoid" id="S0EWR0"/>
<evidence type="ECO:0000256" key="2">
    <source>
        <dbReference type="ARBA" id="ARBA00022801"/>
    </source>
</evidence>
<dbReference type="InterPro" id="IPR017853">
    <property type="entry name" value="GH"/>
</dbReference>
<evidence type="ECO:0000256" key="4">
    <source>
        <dbReference type="SAM" id="SignalP"/>
    </source>
</evidence>
<accession>S0EWR0</accession>
<evidence type="ECO:0000256" key="1">
    <source>
        <dbReference type="ARBA" id="ARBA00007401"/>
    </source>
</evidence>
<evidence type="ECO:0000259" key="5">
    <source>
        <dbReference type="Pfam" id="PF00703"/>
    </source>
</evidence>
<dbReference type="KEGG" id="ccz:CCALI_02561"/>
<dbReference type="eggNOG" id="COG3250">
    <property type="taxonomic scope" value="Bacteria"/>
</dbReference>
<gene>
    <name evidence="9" type="ORF">CCALI_02561</name>
</gene>
<dbReference type="OrthoDB" id="9758603at2"/>
<dbReference type="STRING" id="454171.CP488_01530"/>
<evidence type="ECO:0000259" key="6">
    <source>
        <dbReference type="Pfam" id="PF02836"/>
    </source>
</evidence>
<evidence type="ECO:0000313" key="10">
    <source>
        <dbReference type="Proteomes" id="UP000014227"/>
    </source>
</evidence>
<reference evidence="10" key="1">
    <citation type="submission" date="2013-03" db="EMBL/GenBank/DDBJ databases">
        <title>Genome sequence of Chthonomonas calidirosea, the first sequenced genome from the Armatimonadetes phylum (formally candidate division OP10).</title>
        <authorList>
            <person name="Lee K.C.Y."/>
            <person name="Morgan X.C."/>
            <person name="Dunfield P.F."/>
            <person name="Tamas I."/>
            <person name="Houghton K.M."/>
            <person name="Vyssotski M."/>
            <person name="Ryan J.L.J."/>
            <person name="Lagutin K."/>
            <person name="McDonald I.R."/>
            <person name="Stott M.B."/>
        </authorList>
    </citation>
    <scope>NUCLEOTIDE SEQUENCE [LARGE SCALE GENOMIC DNA]</scope>
    <source>
        <strain evidence="10">DSM 23976 / ICMP 18418 / T49</strain>
    </source>
</reference>
<evidence type="ECO:0000256" key="3">
    <source>
        <dbReference type="ARBA" id="ARBA00023295"/>
    </source>
</evidence>
<dbReference type="Proteomes" id="UP000014227">
    <property type="component" value="Chromosome I"/>
</dbReference>
<dbReference type="NCBIfam" id="NF041462">
    <property type="entry name" value="GalA"/>
    <property type="match status" value="1"/>
</dbReference>
<dbReference type="InterPro" id="IPR040605">
    <property type="entry name" value="Glyco_hydro2_dom5"/>
</dbReference>
<evidence type="ECO:0000259" key="7">
    <source>
        <dbReference type="Pfam" id="PF16355"/>
    </source>
</evidence>
<keyword evidence="3 9" id="KW-0326">Glycosidase</keyword>
<dbReference type="SUPFAM" id="SSF49785">
    <property type="entry name" value="Galactose-binding domain-like"/>
    <property type="match status" value="2"/>
</dbReference>
<dbReference type="Pfam" id="PF18565">
    <property type="entry name" value="Glyco_hydro2_C5"/>
    <property type="match status" value="1"/>
</dbReference>
<dbReference type="GO" id="GO:0004565">
    <property type="term" value="F:beta-galactosidase activity"/>
    <property type="evidence" value="ECO:0007669"/>
    <property type="project" value="UniProtKB-EC"/>
</dbReference>
<dbReference type="EMBL" id="HF951689">
    <property type="protein sequence ID" value="CCW36355.1"/>
    <property type="molecule type" value="Genomic_DNA"/>
</dbReference>
<name>S0EWR0_CHTCT</name>
<dbReference type="InterPro" id="IPR051913">
    <property type="entry name" value="GH2_Domain-Containing"/>
</dbReference>
<dbReference type="SUPFAM" id="SSF49303">
    <property type="entry name" value="beta-Galactosidase/glucuronidase domain"/>
    <property type="match status" value="1"/>
</dbReference>
<dbReference type="InterPro" id="IPR006102">
    <property type="entry name" value="Ig-like_GH2"/>
</dbReference>
<dbReference type="GO" id="GO:0005975">
    <property type="term" value="P:carbohydrate metabolic process"/>
    <property type="evidence" value="ECO:0007669"/>
    <property type="project" value="InterPro"/>
</dbReference>
<dbReference type="SUPFAM" id="SSF51445">
    <property type="entry name" value="(Trans)glycosidases"/>
    <property type="match status" value="1"/>
</dbReference>
<evidence type="ECO:0000259" key="8">
    <source>
        <dbReference type="Pfam" id="PF18565"/>
    </source>
</evidence>
<dbReference type="EC" id="3.2.1.23" evidence="9"/>
<dbReference type="PRINTS" id="PR00132">
    <property type="entry name" value="GLHYDRLASE2"/>
</dbReference>
<comment type="similarity">
    <text evidence="1">Belongs to the glycosyl hydrolase 2 family.</text>
</comment>
<dbReference type="PANTHER" id="PTHR42732">
    <property type="entry name" value="BETA-GALACTOSIDASE"/>
    <property type="match status" value="1"/>
</dbReference>
<dbReference type="InterPro" id="IPR023232">
    <property type="entry name" value="Glyco_hydro_2_AS"/>
</dbReference>
<dbReference type="InterPro" id="IPR048230">
    <property type="entry name" value="GalA-like"/>
</dbReference>
<dbReference type="PATRIC" id="fig|1303518.3.peg.2661"/>
<dbReference type="InterPro" id="IPR006103">
    <property type="entry name" value="Glyco_hydro_2_cat"/>
</dbReference>
<dbReference type="InterPro" id="IPR008979">
    <property type="entry name" value="Galactose-bd-like_sf"/>
</dbReference>
<dbReference type="Pfam" id="PF00703">
    <property type="entry name" value="Glyco_hydro_2"/>
    <property type="match status" value="1"/>
</dbReference>
<keyword evidence="2 9" id="KW-0378">Hydrolase</keyword>
<feature type="signal peptide" evidence="4">
    <location>
        <begin position="1"/>
        <end position="24"/>
    </location>
</feature>
<dbReference type="InterPro" id="IPR013783">
    <property type="entry name" value="Ig-like_fold"/>
</dbReference>
<dbReference type="InterPro" id="IPR036156">
    <property type="entry name" value="Beta-gal/glucu_dom_sf"/>
</dbReference>
<dbReference type="PANTHER" id="PTHR42732:SF1">
    <property type="entry name" value="BETA-MANNOSIDASE"/>
    <property type="match status" value="1"/>
</dbReference>
<dbReference type="Gene3D" id="2.60.120.260">
    <property type="entry name" value="Galactose-binding domain-like"/>
    <property type="match status" value="2"/>
</dbReference>
<dbReference type="Pfam" id="PF02836">
    <property type="entry name" value="Glyco_hydro_2_C"/>
    <property type="match status" value="1"/>
</dbReference>
<feature type="domain" description="DUF4982" evidence="7">
    <location>
        <begin position="760"/>
        <end position="817"/>
    </location>
</feature>
<evidence type="ECO:0000313" key="9">
    <source>
        <dbReference type="EMBL" id="CCW36355.1"/>
    </source>
</evidence>
<feature type="domain" description="Glycoside hydrolase family 2 immunoglobulin-like beta-sandwich" evidence="5">
    <location>
        <begin position="347"/>
        <end position="456"/>
    </location>
</feature>
<dbReference type="AlphaFoldDB" id="S0EWR0"/>
<sequence>MKVQKALVLLPLAVALSLPSPAFATHRARAESPFGERQKILFDANWRFFREPTPHLEKTVPITDWVYLPIEEGAGDARVLADPNLDTSAGGWKPVKTGTDVFEGRVGFAWFRTTLPPIAPPPKGYSLYLLFENVDDNGTVYLNGKKLYYHEGYGEPFVVPLAEAWRSNGPNLLAVQVDNAGGGPGGILGDVFLGYAKGADIGSGAAQPDFNDSSWRIVHLPHDYVIEGRFDPKASVSHGFLPTPPAWYRKTFYLPASDRGKSLWLYFEGVFRDSDVWLNGKFLGNHPSGYTSFFYNIAKAAHFGGKNVLAVHVDPGNYEGWWYEGGGIYRHVWLIVTNPVHIAQWTTFVNPQVVGDDVEHPAMAQVNVHTTVENDTDAEAACRLQFRVLDAENHLVAQTDSTVSIPPNGTRKVAVLLPLHAPHLWSLESPYLYKLQISVLRDGRIVDGNETNFGVRTIRFDPNQGFFLNGKHVELQGTCNHQDFAGVGIGMPDSLLEWRIRKLKEMGSNAYRCSHNPPAPELLDACDRIGMLVMDENRHLGDVYTPKTPPNAPYSDLSDLASMVRRDRNHPCIILWSLCNEEGIQGTPAGERMGAAMKKVVESLDPTRPVTAAMNGGWGYGLSHVLDVQGINYSYGVYDSFHQSHPDFPIVGSEIGSDVSDRGIYANDPAKGYVSAYNNAENTWKSVATHPFVAGGFVWTGFDYKGEPSPYGWPCVNSHFGLMDLCGFPKDDYYYYKAWWDQEHPLVHLFPHWNWQGKEGQPIDVWCYSNCDAVELFLNGKSLGKKEMPKYWHVEWHVPYSPGVLEARGYRNGQVVATDRVETTGPPAAIRLTTSTPTIKADGEEVGIVEVAIVDAQGRVVPTADNLVHFRVRGAGSIAGVGNGDPSDHEPDQANYRHAFNGLCLLVVRAGNRPGSIEVEATSEGLRSAHLRLEAVR</sequence>
<protein>
    <submittedName>
        <fullName evidence="9">Beta-galactosidase (EC:3.2.1.23)</fullName>
        <ecNumber evidence="9">3.2.1.23</ecNumber>
    </submittedName>
</protein>
<dbReference type="Pfam" id="PF16355">
    <property type="entry name" value="DUF4982"/>
    <property type="match status" value="1"/>
</dbReference>
<keyword evidence="10" id="KW-1185">Reference proteome</keyword>
<proteinExistence type="inferred from homology"/>
<dbReference type="Gene3D" id="2.60.40.10">
    <property type="entry name" value="Immunoglobulins"/>
    <property type="match status" value="3"/>
</dbReference>
<dbReference type="InterPro" id="IPR032311">
    <property type="entry name" value="DUF4982"/>
</dbReference>
<dbReference type="PROSITE" id="PS00608">
    <property type="entry name" value="GLYCOSYL_HYDROL_F2_2"/>
    <property type="match status" value="1"/>
</dbReference>
<dbReference type="InterPro" id="IPR006101">
    <property type="entry name" value="Glyco_hydro_2"/>
</dbReference>